<gene>
    <name evidence="1" type="ORF">ACFP1Z_00350</name>
</gene>
<keyword evidence="2" id="KW-1185">Reference proteome</keyword>
<sequence length="52" mass="5839">MSGDSNSWPPERLCRICVRLILARAVAVREGRTLQGIELHAQFTAHRKEAHG</sequence>
<protein>
    <submittedName>
        <fullName evidence="1">Uncharacterized protein</fullName>
    </submittedName>
</protein>
<comment type="caution">
    <text evidence="1">The sequence shown here is derived from an EMBL/GenBank/DDBJ whole genome shotgun (WGS) entry which is preliminary data.</text>
</comment>
<dbReference type="EMBL" id="JBHSPB010000001">
    <property type="protein sequence ID" value="MFC5718629.1"/>
    <property type="molecule type" value="Genomic_DNA"/>
</dbReference>
<evidence type="ECO:0000313" key="2">
    <source>
        <dbReference type="Proteomes" id="UP001596083"/>
    </source>
</evidence>
<reference evidence="2" key="1">
    <citation type="journal article" date="2019" name="Int. J. Syst. Evol. Microbiol.">
        <title>The Global Catalogue of Microorganisms (GCM) 10K type strain sequencing project: providing services to taxonomists for standard genome sequencing and annotation.</title>
        <authorList>
            <consortium name="The Broad Institute Genomics Platform"/>
            <consortium name="The Broad Institute Genome Sequencing Center for Infectious Disease"/>
            <person name="Wu L."/>
            <person name="Ma J."/>
        </authorList>
    </citation>
    <scope>NUCLEOTIDE SEQUENCE [LARGE SCALE GENOMIC DNA]</scope>
    <source>
        <strain evidence="2">CGMCC 4.7304</strain>
    </source>
</reference>
<dbReference type="Proteomes" id="UP001596083">
    <property type="component" value="Unassembled WGS sequence"/>
</dbReference>
<name>A0ABW0YVC9_9ACTN</name>
<dbReference type="RefSeq" id="WP_390313598.1">
    <property type="nucleotide sequence ID" value="NZ_JBHSPB010000001.1"/>
</dbReference>
<organism evidence="1 2">
    <name type="scientific">Streptomyces gamaensis</name>
    <dbReference type="NCBI Taxonomy" id="1763542"/>
    <lineage>
        <taxon>Bacteria</taxon>
        <taxon>Bacillati</taxon>
        <taxon>Actinomycetota</taxon>
        <taxon>Actinomycetes</taxon>
        <taxon>Kitasatosporales</taxon>
        <taxon>Streptomycetaceae</taxon>
        <taxon>Streptomyces</taxon>
    </lineage>
</organism>
<evidence type="ECO:0000313" key="1">
    <source>
        <dbReference type="EMBL" id="MFC5718629.1"/>
    </source>
</evidence>
<accession>A0ABW0YVC9</accession>
<proteinExistence type="predicted"/>